<dbReference type="eggNOG" id="ENOG502ZX6E">
    <property type="taxonomic scope" value="Bacteria"/>
</dbReference>
<reference evidence="1 2" key="1">
    <citation type="journal article" date="2011" name="J. Bacteriol.">
        <title>Genome sequence of the algicidal bacterium Kordia algicida OT-1.</title>
        <authorList>
            <person name="Lee H.S."/>
            <person name="Kang S.G."/>
            <person name="Kwon K.K."/>
            <person name="Lee J.H."/>
            <person name="Kim S.J."/>
        </authorList>
    </citation>
    <scope>NUCLEOTIDE SEQUENCE [LARGE SCALE GENOMIC DNA]</scope>
    <source>
        <strain evidence="1 2">OT-1</strain>
    </source>
</reference>
<sequence>MNKSLYPDEKTPLLAHFSEYDSVYIGLIPFFKVDKKDHHTNSSKKIISFEEAQKEDEIFENIQNHSNMTIYVSNEDYPSDEEIIENGNVVTWEEIISNTKLENYKELNKALMTSIGAFHKKLQRKDLLELLNQYAEKENIWNPTEGMFDYFTKSSIFNLLTAAGITKIETEDEFCENKSTLDLKTLNKTDFCEQVDTRDYYIYTKNKSIFFAIGWDFFFFFIAIDESKFSKKLIESHFEGFWADEKTTHLWTWEEGEIDRILNSNKTANSNKSTLWTKLKRLWS</sequence>
<dbReference type="RefSeq" id="WP_007092888.1">
    <property type="nucleotide sequence ID" value="NZ_CP142125.1"/>
</dbReference>
<accession>A9E669</accession>
<keyword evidence="2" id="KW-1185">Reference proteome</keyword>
<dbReference type="Proteomes" id="UP000002945">
    <property type="component" value="Unassembled WGS sequence"/>
</dbReference>
<dbReference type="STRING" id="391587.KAOT1_01564"/>
<dbReference type="Pfam" id="PF10924">
    <property type="entry name" value="DUF2711"/>
    <property type="match status" value="1"/>
</dbReference>
<evidence type="ECO:0000313" key="2">
    <source>
        <dbReference type="Proteomes" id="UP000002945"/>
    </source>
</evidence>
<protein>
    <submittedName>
        <fullName evidence="1">Uncharacterized protein</fullName>
    </submittedName>
</protein>
<dbReference type="OrthoDB" id="9151069at2"/>
<proteinExistence type="predicted"/>
<name>A9E669_9FLAO</name>
<evidence type="ECO:0000313" key="1">
    <source>
        <dbReference type="EMBL" id="EDP94982.1"/>
    </source>
</evidence>
<dbReference type="InterPro" id="IPR024250">
    <property type="entry name" value="DUF2711"/>
</dbReference>
<dbReference type="HOGENOM" id="CLU_1053389_0_0_10"/>
<comment type="caution">
    <text evidence="1">The sequence shown here is derived from an EMBL/GenBank/DDBJ whole genome shotgun (WGS) entry which is preliminary data.</text>
</comment>
<dbReference type="EMBL" id="ABIB01000011">
    <property type="protein sequence ID" value="EDP94982.1"/>
    <property type="molecule type" value="Genomic_DNA"/>
</dbReference>
<dbReference type="AlphaFoldDB" id="A9E669"/>
<gene>
    <name evidence="1" type="ORF">KAOT1_01564</name>
</gene>
<organism evidence="1 2">
    <name type="scientific">Kordia algicida OT-1</name>
    <dbReference type="NCBI Taxonomy" id="391587"/>
    <lineage>
        <taxon>Bacteria</taxon>
        <taxon>Pseudomonadati</taxon>
        <taxon>Bacteroidota</taxon>
        <taxon>Flavobacteriia</taxon>
        <taxon>Flavobacteriales</taxon>
        <taxon>Flavobacteriaceae</taxon>
        <taxon>Kordia</taxon>
    </lineage>
</organism>